<evidence type="ECO:0000256" key="5">
    <source>
        <dbReference type="ARBA" id="ARBA00022691"/>
    </source>
</evidence>
<evidence type="ECO:0000256" key="2">
    <source>
        <dbReference type="ARBA" id="ARBA00012185"/>
    </source>
</evidence>
<comment type="caution">
    <text evidence="10">The sequence shown here is derived from an EMBL/GenBank/DDBJ whole genome shotgun (WGS) entry which is preliminary data.</text>
</comment>
<dbReference type="PROSITE" id="PS00093">
    <property type="entry name" value="N4_MTASE"/>
    <property type="match status" value="1"/>
</dbReference>
<dbReference type="InterPro" id="IPR017985">
    <property type="entry name" value="MeTrfase_CN4_CS"/>
</dbReference>
<dbReference type="Gene3D" id="3.40.50.150">
    <property type="entry name" value="Vaccinia Virus protein VP39"/>
    <property type="match status" value="2"/>
</dbReference>
<dbReference type="GO" id="GO:0015667">
    <property type="term" value="F:site-specific DNA-methyltransferase (cytosine-N4-specific) activity"/>
    <property type="evidence" value="ECO:0007669"/>
    <property type="project" value="UniProtKB-EC"/>
</dbReference>
<keyword evidence="5" id="KW-0949">S-adenosyl-L-methionine</keyword>
<accession>A0A8J3DHS4</accession>
<dbReference type="GO" id="GO:0032259">
    <property type="term" value="P:methylation"/>
    <property type="evidence" value="ECO:0007669"/>
    <property type="project" value="UniProtKB-KW"/>
</dbReference>
<gene>
    <name evidence="10" type="ORF">GCM10007047_20610</name>
</gene>
<dbReference type="EMBL" id="BMXG01000012">
    <property type="protein sequence ID" value="GHC03888.1"/>
    <property type="molecule type" value="Genomic_DNA"/>
</dbReference>
<evidence type="ECO:0000313" key="11">
    <source>
        <dbReference type="Proteomes" id="UP000642829"/>
    </source>
</evidence>
<dbReference type="InterPro" id="IPR029063">
    <property type="entry name" value="SAM-dependent_MTases_sf"/>
</dbReference>
<evidence type="ECO:0000313" key="10">
    <source>
        <dbReference type="EMBL" id="GHC03888.1"/>
    </source>
</evidence>
<reference evidence="10" key="2">
    <citation type="submission" date="2020-09" db="EMBL/GenBank/DDBJ databases">
        <authorList>
            <person name="Sun Q."/>
            <person name="Kim S."/>
        </authorList>
    </citation>
    <scope>NUCLEOTIDE SEQUENCE</scope>
    <source>
        <strain evidence="10">KCTC 12870</strain>
    </source>
</reference>
<reference evidence="10" key="1">
    <citation type="journal article" date="2014" name="Int. J. Syst. Evol. Microbiol.">
        <title>Complete genome sequence of Corynebacterium casei LMG S-19264T (=DSM 44701T), isolated from a smear-ripened cheese.</title>
        <authorList>
            <consortium name="US DOE Joint Genome Institute (JGI-PGF)"/>
            <person name="Walter F."/>
            <person name="Albersmeier A."/>
            <person name="Kalinowski J."/>
            <person name="Ruckert C."/>
        </authorList>
    </citation>
    <scope>NUCLEOTIDE SEQUENCE</scope>
    <source>
        <strain evidence="10">KCTC 12870</strain>
    </source>
</reference>
<name>A0A8J3DHS4_9BACT</name>
<evidence type="ECO:0000256" key="7">
    <source>
        <dbReference type="ARBA" id="ARBA00023125"/>
    </source>
</evidence>
<evidence type="ECO:0000259" key="9">
    <source>
        <dbReference type="Pfam" id="PF01555"/>
    </source>
</evidence>
<dbReference type="Proteomes" id="UP000642829">
    <property type="component" value="Unassembled WGS sequence"/>
</dbReference>
<evidence type="ECO:0000256" key="8">
    <source>
        <dbReference type="ARBA" id="ARBA00049120"/>
    </source>
</evidence>
<keyword evidence="7" id="KW-0238">DNA-binding</keyword>
<dbReference type="SUPFAM" id="SSF53335">
    <property type="entry name" value="S-adenosyl-L-methionine-dependent methyltransferases"/>
    <property type="match status" value="2"/>
</dbReference>
<organism evidence="10 11">
    <name type="scientific">Cerasicoccus arenae</name>
    <dbReference type="NCBI Taxonomy" id="424488"/>
    <lineage>
        <taxon>Bacteria</taxon>
        <taxon>Pseudomonadati</taxon>
        <taxon>Verrucomicrobiota</taxon>
        <taxon>Opitutia</taxon>
        <taxon>Puniceicoccales</taxon>
        <taxon>Cerasicoccaceae</taxon>
        <taxon>Cerasicoccus</taxon>
    </lineage>
</organism>
<comment type="catalytic activity">
    <reaction evidence="8">
        <text>a 2'-deoxycytidine in DNA + S-adenosyl-L-methionine = an N(4)-methyl-2'-deoxycytidine in DNA + S-adenosyl-L-homocysteine + H(+)</text>
        <dbReference type="Rhea" id="RHEA:16857"/>
        <dbReference type="Rhea" id="RHEA-COMP:11369"/>
        <dbReference type="Rhea" id="RHEA-COMP:13674"/>
        <dbReference type="ChEBI" id="CHEBI:15378"/>
        <dbReference type="ChEBI" id="CHEBI:57856"/>
        <dbReference type="ChEBI" id="CHEBI:59789"/>
        <dbReference type="ChEBI" id="CHEBI:85452"/>
        <dbReference type="ChEBI" id="CHEBI:137933"/>
        <dbReference type="EC" id="2.1.1.113"/>
    </reaction>
</comment>
<dbReference type="EC" id="2.1.1.113" evidence="2"/>
<keyword evidence="3 10" id="KW-0489">Methyltransferase</keyword>
<keyword evidence="4" id="KW-0808">Transferase</keyword>
<dbReference type="GO" id="GO:0009307">
    <property type="term" value="P:DNA restriction-modification system"/>
    <property type="evidence" value="ECO:0007669"/>
    <property type="project" value="UniProtKB-KW"/>
</dbReference>
<keyword evidence="6" id="KW-0680">Restriction system</keyword>
<dbReference type="RefSeq" id="WP_189514785.1">
    <property type="nucleotide sequence ID" value="NZ_BMXG01000012.1"/>
</dbReference>
<keyword evidence="11" id="KW-1185">Reference proteome</keyword>
<dbReference type="GO" id="GO:0008170">
    <property type="term" value="F:N-methyltransferase activity"/>
    <property type="evidence" value="ECO:0007669"/>
    <property type="project" value="InterPro"/>
</dbReference>
<proteinExistence type="inferred from homology"/>
<dbReference type="InterPro" id="IPR002941">
    <property type="entry name" value="DNA_methylase_N4/N6"/>
</dbReference>
<evidence type="ECO:0000256" key="6">
    <source>
        <dbReference type="ARBA" id="ARBA00022747"/>
    </source>
</evidence>
<dbReference type="GO" id="GO:0003677">
    <property type="term" value="F:DNA binding"/>
    <property type="evidence" value="ECO:0007669"/>
    <property type="project" value="UniProtKB-KW"/>
</dbReference>
<comment type="similarity">
    <text evidence="1">Belongs to the N(4)/N(6)-methyltransferase family. N(4) subfamily.</text>
</comment>
<feature type="domain" description="DNA methylase N-4/N-6" evidence="9">
    <location>
        <begin position="50"/>
        <end position="113"/>
    </location>
</feature>
<evidence type="ECO:0000256" key="3">
    <source>
        <dbReference type="ARBA" id="ARBA00022603"/>
    </source>
</evidence>
<sequence>MNQTLFNLNTIPPLTVSDEAALHAELAAFAEFGEETVIDAWHGEDLELPVYINEFWTAKQRQANPLHEISYRACFKPQLPRFFIDRLSAPGDIVLDPFMGRGTTPIEAALAQRIPWGGDVSPLAKRLVEPRLTPPSNDEVETRLKEIKKLCAAKSVLDAADPDLLVFYNANTLRDLVVLREYLIQRESDGQLDSIDAWIRLVATNRLTGHSTGFFSVYTLPPNQAVTADRQRKINAKREQTPPFRDVFGIIEKKSKQLMKGLRDEDFSALERARGEAQFHTTSADQAAAHFAAESVSLVVTSPPFLDVVQYAQDNWLRCWFNGIDASAVPMWNCRRVEDWTASMTAVMEQLKQLLKPNGWVAFEVGEVRNGRIKLENHVVRAGVEAGLEPVLILINQQDFTKTANCWGVSNNTSGTNTNRIVLFRKCASNRQLTER</sequence>
<evidence type="ECO:0000256" key="4">
    <source>
        <dbReference type="ARBA" id="ARBA00022679"/>
    </source>
</evidence>
<evidence type="ECO:0000256" key="1">
    <source>
        <dbReference type="ARBA" id="ARBA00010203"/>
    </source>
</evidence>
<dbReference type="AlphaFoldDB" id="A0A8J3DHS4"/>
<protein>
    <recommendedName>
        <fullName evidence="2">site-specific DNA-methyltransferase (cytosine-N(4)-specific)</fullName>
        <ecNumber evidence="2">2.1.1.113</ecNumber>
    </recommendedName>
</protein>
<dbReference type="Pfam" id="PF01555">
    <property type="entry name" value="N6_N4_Mtase"/>
    <property type="match status" value="1"/>
</dbReference>